<evidence type="ECO:0000313" key="2">
    <source>
        <dbReference type="EMBL" id="RPJ67009.1"/>
    </source>
</evidence>
<dbReference type="Gene3D" id="1.20.120.520">
    <property type="entry name" value="nmb1532 protein domain like"/>
    <property type="match status" value="1"/>
</dbReference>
<organism evidence="2 3">
    <name type="scientific">Alteromonas sediminis</name>
    <dbReference type="NCBI Taxonomy" id="2259342"/>
    <lineage>
        <taxon>Bacteria</taxon>
        <taxon>Pseudomonadati</taxon>
        <taxon>Pseudomonadota</taxon>
        <taxon>Gammaproteobacteria</taxon>
        <taxon>Alteromonadales</taxon>
        <taxon>Alteromonadaceae</taxon>
        <taxon>Alteromonas/Salinimonas group</taxon>
        <taxon>Alteromonas</taxon>
    </lineage>
</organism>
<gene>
    <name evidence="2" type="ORF">DRW07_05550</name>
</gene>
<protein>
    <submittedName>
        <fullName evidence="2">Hemerythrin domain-containing protein</fullName>
    </submittedName>
</protein>
<evidence type="ECO:0000313" key="3">
    <source>
        <dbReference type="Proteomes" id="UP000275281"/>
    </source>
</evidence>
<comment type="caution">
    <text evidence="2">The sequence shown here is derived from an EMBL/GenBank/DDBJ whole genome shotgun (WGS) entry which is preliminary data.</text>
</comment>
<sequence length="141" mass="16850">MKIFEAIRKDHEKQRLLMKILVETSGDTPSRREYFAELKQQLKDHAEAEEKFFYRPLIKEDRTIEQSRHGMHEHHQIDELVEQLDETEMSSPAWLHHMKKLQDKVLHHLAEEEREVFQQAGIVLTEDEKTKLAKSYEAEMA</sequence>
<accession>A0A3N5Y800</accession>
<feature type="domain" description="Hemerythrin-like" evidence="1">
    <location>
        <begin position="3"/>
        <end position="119"/>
    </location>
</feature>
<evidence type="ECO:0000259" key="1">
    <source>
        <dbReference type="Pfam" id="PF01814"/>
    </source>
</evidence>
<reference evidence="2 3" key="1">
    <citation type="submission" date="2018-11" db="EMBL/GenBank/DDBJ databases">
        <authorList>
            <person name="Ye M.-Q."/>
            <person name="Du Z.-J."/>
        </authorList>
    </citation>
    <scope>NUCLEOTIDE SEQUENCE [LARGE SCALE GENOMIC DNA]</scope>
    <source>
        <strain evidence="2 3">U0105</strain>
    </source>
</reference>
<name>A0A3N5Y800_9ALTE</name>
<keyword evidence="3" id="KW-1185">Reference proteome</keyword>
<dbReference type="AlphaFoldDB" id="A0A3N5Y800"/>
<dbReference type="Proteomes" id="UP000275281">
    <property type="component" value="Unassembled WGS sequence"/>
</dbReference>
<dbReference type="RefSeq" id="WP_124026914.1">
    <property type="nucleotide sequence ID" value="NZ_JBHRSN010000015.1"/>
</dbReference>
<proteinExistence type="predicted"/>
<dbReference type="OrthoDB" id="5523420at2"/>
<dbReference type="InterPro" id="IPR012312">
    <property type="entry name" value="Hemerythrin-like"/>
</dbReference>
<dbReference type="CDD" id="cd12108">
    <property type="entry name" value="Hr-like"/>
    <property type="match status" value="1"/>
</dbReference>
<dbReference type="PANTHER" id="PTHR35585:SF1">
    <property type="entry name" value="HHE DOMAIN PROTEIN (AFU_ORTHOLOGUE AFUA_4G00730)"/>
    <property type="match status" value="1"/>
</dbReference>
<dbReference type="PANTHER" id="PTHR35585">
    <property type="entry name" value="HHE DOMAIN PROTEIN (AFU_ORTHOLOGUE AFUA_4G00730)"/>
    <property type="match status" value="1"/>
</dbReference>
<dbReference type="Pfam" id="PF01814">
    <property type="entry name" value="Hemerythrin"/>
    <property type="match status" value="1"/>
</dbReference>
<dbReference type="EMBL" id="RPOK01000002">
    <property type="protein sequence ID" value="RPJ67009.1"/>
    <property type="molecule type" value="Genomic_DNA"/>
</dbReference>